<evidence type="ECO:0000256" key="1">
    <source>
        <dbReference type="ARBA" id="ARBA00023015"/>
    </source>
</evidence>
<dbReference type="PANTHER" id="PTHR42756">
    <property type="entry name" value="TRANSCRIPTIONAL REGULATOR, MARR"/>
    <property type="match status" value="1"/>
</dbReference>
<comment type="caution">
    <text evidence="5">The sequence shown here is derived from an EMBL/GenBank/DDBJ whole genome shotgun (WGS) entry which is preliminary data.</text>
</comment>
<dbReference type="Proteomes" id="UP001302274">
    <property type="component" value="Unassembled WGS sequence"/>
</dbReference>
<name>A0ABU5VQD1_9BACT</name>
<reference evidence="5 6" key="1">
    <citation type="submission" date="2023-11" db="EMBL/GenBank/DDBJ databases">
        <title>A Novel Polar Bacteriovorax (B. antarcticus) Isolated from the Biocrust in Antarctica.</title>
        <authorList>
            <person name="Mun W."/>
            <person name="Choi S.Y."/>
            <person name="Mitchell R.J."/>
        </authorList>
    </citation>
    <scope>NUCLEOTIDE SEQUENCE [LARGE SCALE GENOMIC DNA]</scope>
    <source>
        <strain evidence="5 6">PP10</strain>
    </source>
</reference>
<evidence type="ECO:0000256" key="2">
    <source>
        <dbReference type="ARBA" id="ARBA00023125"/>
    </source>
</evidence>
<evidence type="ECO:0000256" key="3">
    <source>
        <dbReference type="ARBA" id="ARBA00023163"/>
    </source>
</evidence>
<dbReference type="InterPro" id="IPR036388">
    <property type="entry name" value="WH-like_DNA-bd_sf"/>
</dbReference>
<protein>
    <submittedName>
        <fullName evidence="5">MarR family transcriptional regulator</fullName>
    </submittedName>
</protein>
<dbReference type="PROSITE" id="PS50995">
    <property type="entry name" value="HTH_MARR_2"/>
    <property type="match status" value="1"/>
</dbReference>
<dbReference type="PANTHER" id="PTHR42756:SF1">
    <property type="entry name" value="TRANSCRIPTIONAL REPRESSOR OF EMRAB OPERON"/>
    <property type="match status" value="1"/>
</dbReference>
<keyword evidence="1" id="KW-0805">Transcription regulation</keyword>
<dbReference type="Gene3D" id="1.10.10.10">
    <property type="entry name" value="Winged helix-like DNA-binding domain superfamily/Winged helix DNA-binding domain"/>
    <property type="match status" value="1"/>
</dbReference>
<dbReference type="InterPro" id="IPR036390">
    <property type="entry name" value="WH_DNA-bd_sf"/>
</dbReference>
<gene>
    <name evidence="5" type="ORF">SHI21_03530</name>
</gene>
<sequence length="186" mass="21418">MEQTILDISSDPVYQELLTNYPQFSAEAIETILQFNKVSSIINMRKEAVLNEHGLTHGRFHLLMLLKRQEPRHCLSPSELAKRTGVTRGTMTQFIDAIEKDGFVRRVEDPKDRRGMLVELTEKGEAKLKTLLPIHIQHLANYTKVLNSEERMMMIQIMLKMASTFKPMHETVKETQTDEVHEAAIS</sequence>
<keyword evidence="2" id="KW-0238">DNA-binding</keyword>
<keyword evidence="3" id="KW-0804">Transcription</keyword>
<dbReference type="Pfam" id="PF01047">
    <property type="entry name" value="MarR"/>
    <property type="match status" value="1"/>
</dbReference>
<evidence type="ECO:0000313" key="5">
    <source>
        <dbReference type="EMBL" id="MEA9355252.1"/>
    </source>
</evidence>
<dbReference type="EMBL" id="JAYGJQ010000001">
    <property type="protein sequence ID" value="MEA9355252.1"/>
    <property type="molecule type" value="Genomic_DNA"/>
</dbReference>
<proteinExistence type="predicted"/>
<evidence type="ECO:0000259" key="4">
    <source>
        <dbReference type="PROSITE" id="PS50995"/>
    </source>
</evidence>
<evidence type="ECO:0000313" key="6">
    <source>
        <dbReference type="Proteomes" id="UP001302274"/>
    </source>
</evidence>
<dbReference type="InterPro" id="IPR000835">
    <property type="entry name" value="HTH_MarR-typ"/>
</dbReference>
<feature type="domain" description="HTH marR-type" evidence="4">
    <location>
        <begin position="25"/>
        <end position="163"/>
    </location>
</feature>
<dbReference type="SUPFAM" id="SSF46785">
    <property type="entry name" value="Winged helix' DNA-binding domain"/>
    <property type="match status" value="1"/>
</dbReference>
<dbReference type="SMART" id="SM00347">
    <property type="entry name" value="HTH_MARR"/>
    <property type="match status" value="1"/>
</dbReference>
<accession>A0ABU5VQD1</accession>
<keyword evidence="6" id="KW-1185">Reference proteome</keyword>
<organism evidence="5 6">
    <name type="scientific">Bacteriovorax antarcticus</name>
    <dbReference type="NCBI Taxonomy" id="3088717"/>
    <lineage>
        <taxon>Bacteria</taxon>
        <taxon>Pseudomonadati</taxon>
        <taxon>Bdellovibrionota</taxon>
        <taxon>Bacteriovoracia</taxon>
        <taxon>Bacteriovoracales</taxon>
        <taxon>Bacteriovoracaceae</taxon>
        <taxon>Bacteriovorax</taxon>
    </lineage>
</organism>
<dbReference type="RefSeq" id="WP_323574739.1">
    <property type="nucleotide sequence ID" value="NZ_JAYGJQ010000001.1"/>
</dbReference>
<dbReference type="PRINTS" id="PR00598">
    <property type="entry name" value="HTHMARR"/>
</dbReference>